<dbReference type="PANTHER" id="PTHR11079:SF161">
    <property type="entry name" value="CMP_DCMP-TYPE DEAMINASE DOMAIN-CONTAINING PROTEIN"/>
    <property type="match status" value="1"/>
</dbReference>
<dbReference type="CDD" id="cd01285">
    <property type="entry name" value="nucleoside_deaminase"/>
    <property type="match status" value="1"/>
</dbReference>
<organism evidence="4 5">
    <name type="scientific">Aminobacter aminovorans</name>
    <name type="common">Chelatobacter heintzii</name>
    <dbReference type="NCBI Taxonomy" id="83263"/>
    <lineage>
        <taxon>Bacteria</taxon>
        <taxon>Pseudomonadati</taxon>
        <taxon>Pseudomonadota</taxon>
        <taxon>Alphaproteobacteria</taxon>
        <taxon>Hyphomicrobiales</taxon>
        <taxon>Phyllobacteriaceae</taxon>
        <taxon>Aminobacter</taxon>
    </lineage>
</organism>
<dbReference type="EMBL" id="UFSM01000001">
    <property type="protein sequence ID" value="SUU87912.1"/>
    <property type="molecule type" value="Genomic_DNA"/>
</dbReference>
<dbReference type="InterPro" id="IPR002125">
    <property type="entry name" value="CMP_dCMP_dom"/>
</dbReference>
<dbReference type="GO" id="GO:0047974">
    <property type="term" value="F:guanosine deaminase activity"/>
    <property type="evidence" value="ECO:0007669"/>
    <property type="project" value="TreeGrafter"/>
</dbReference>
<dbReference type="GO" id="GO:0008270">
    <property type="term" value="F:zinc ion binding"/>
    <property type="evidence" value="ECO:0007669"/>
    <property type="project" value="InterPro"/>
</dbReference>
<dbReference type="GO" id="GO:0008892">
    <property type="term" value="F:guanine deaminase activity"/>
    <property type="evidence" value="ECO:0007669"/>
    <property type="project" value="UniProtKB-EC"/>
</dbReference>
<keyword evidence="2" id="KW-0862">Zinc</keyword>
<dbReference type="Gene3D" id="3.40.140.10">
    <property type="entry name" value="Cytidine Deaminase, domain 2"/>
    <property type="match status" value="1"/>
</dbReference>
<feature type="domain" description="CMP/dCMP-type deaminase" evidence="3">
    <location>
        <begin position="1"/>
        <end position="96"/>
    </location>
</feature>
<name>A0A380WHT3_AMIAI</name>
<protein>
    <submittedName>
        <fullName evidence="4">Guanine deaminase</fullName>
        <ecNumber evidence="4">3.5.4.3</ecNumber>
    </submittedName>
</protein>
<keyword evidence="1" id="KW-0479">Metal-binding</keyword>
<gene>
    <name evidence="4" type="primary">guaD_2</name>
    <name evidence="4" type="ORF">NCTC10684_01115</name>
</gene>
<keyword evidence="4" id="KW-0378">Hydrolase</keyword>
<dbReference type="EC" id="3.5.4.3" evidence="4"/>
<evidence type="ECO:0000256" key="2">
    <source>
        <dbReference type="ARBA" id="ARBA00022833"/>
    </source>
</evidence>
<sequence length="127" mass="13565">MVRNGEVVASGVNKVLSSNDPTAHAEMSAIRAASQLLASPQLDGCTVYASGHPCPMCMGAMRMAGISEVTYAYSNDDGEPYGLSTAAIYADLAQPAHEQSMKVVFRPVRPQDSQHLYAEWKAAQSQC</sequence>
<dbReference type="PROSITE" id="PS51747">
    <property type="entry name" value="CYT_DCMP_DEAMINASES_2"/>
    <property type="match status" value="1"/>
</dbReference>
<dbReference type="AlphaFoldDB" id="A0A380WHT3"/>
<dbReference type="Pfam" id="PF00383">
    <property type="entry name" value="dCMP_cyt_deam_1"/>
    <property type="match status" value="1"/>
</dbReference>
<accession>A0A380WHT3</accession>
<dbReference type="Proteomes" id="UP000254701">
    <property type="component" value="Unassembled WGS sequence"/>
</dbReference>
<dbReference type="PANTHER" id="PTHR11079">
    <property type="entry name" value="CYTOSINE DEAMINASE FAMILY MEMBER"/>
    <property type="match status" value="1"/>
</dbReference>
<dbReference type="InterPro" id="IPR016193">
    <property type="entry name" value="Cytidine_deaminase-like"/>
</dbReference>
<evidence type="ECO:0000259" key="3">
    <source>
        <dbReference type="PROSITE" id="PS51747"/>
    </source>
</evidence>
<dbReference type="SUPFAM" id="SSF53927">
    <property type="entry name" value="Cytidine deaminase-like"/>
    <property type="match status" value="1"/>
</dbReference>
<evidence type="ECO:0000313" key="4">
    <source>
        <dbReference type="EMBL" id="SUU87912.1"/>
    </source>
</evidence>
<reference evidence="4 5" key="1">
    <citation type="submission" date="2018-06" db="EMBL/GenBank/DDBJ databases">
        <authorList>
            <consortium name="Pathogen Informatics"/>
            <person name="Doyle S."/>
        </authorList>
    </citation>
    <scope>NUCLEOTIDE SEQUENCE [LARGE SCALE GENOMIC DNA]</scope>
    <source>
        <strain evidence="4 5">NCTC10684</strain>
    </source>
</reference>
<proteinExistence type="predicted"/>
<dbReference type="InterPro" id="IPR016192">
    <property type="entry name" value="APOBEC/CMP_deaminase_Zn-bd"/>
</dbReference>
<evidence type="ECO:0000313" key="5">
    <source>
        <dbReference type="Proteomes" id="UP000254701"/>
    </source>
</evidence>
<evidence type="ECO:0000256" key="1">
    <source>
        <dbReference type="ARBA" id="ARBA00022723"/>
    </source>
</evidence>
<dbReference type="PROSITE" id="PS00903">
    <property type="entry name" value="CYT_DCMP_DEAMINASES_1"/>
    <property type="match status" value="1"/>
</dbReference>
<dbReference type="GO" id="GO:0006152">
    <property type="term" value="P:purine nucleoside catabolic process"/>
    <property type="evidence" value="ECO:0007669"/>
    <property type="project" value="TreeGrafter"/>
</dbReference>